<feature type="active site" description="Charge relay system" evidence="5">
    <location>
        <position position="152"/>
    </location>
</feature>
<evidence type="ECO:0000259" key="8">
    <source>
        <dbReference type="Pfam" id="PF00082"/>
    </source>
</evidence>
<feature type="signal peptide" evidence="7">
    <location>
        <begin position="1"/>
        <end position="35"/>
    </location>
</feature>
<keyword evidence="4 5" id="KW-0720">Serine protease</keyword>
<evidence type="ECO:0000256" key="3">
    <source>
        <dbReference type="ARBA" id="ARBA00022801"/>
    </source>
</evidence>
<dbReference type="InterPro" id="IPR037045">
    <property type="entry name" value="S8pro/Inhibitor_I9_sf"/>
</dbReference>
<dbReference type="Pfam" id="PF05922">
    <property type="entry name" value="Inhibitor_I9"/>
    <property type="match status" value="1"/>
</dbReference>
<keyword evidence="3 5" id="KW-0378">Hydrolase</keyword>
<reference evidence="11" key="1">
    <citation type="journal article" date="2019" name="Int. J. Syst. Evol. Microbiol.">
        <title>The Global Catalogue of Microorganisms (GCM) 10K type strain sequencing project: providing services to taxonomists for standard genome sequencing and annotation.</title>
        <authorList>
            <consortium name="The Broad Institute Genomics Platform"/>
            <consortium name="The Broad Institute Genome Sequencing Center for Infectious Disease"/>
            <person name="Wu L."/>
            <person name="Ma J."/>
        </authorList>
    </citation>
    <scope>NUCLEOTIDE SEQUENCE [LARGE SCALE GENOMIC DNA]</scope>
    <source>
        <strain evidence="11">JCM 14902</strain>
    </source>
</reference>
<dbReference type="PROSITE" id="PS51892">
    <property type="entry name" value="SUBTILASE"/>
    <property type="match status" value="1"/>
</dbReference>
<organism evidence="10 11">
    <name type="scientific">Microbacterium pumilum</name>
    <dbReference type="NCBI Taxonomy" id="344165"/>
    <lineage>
        <taxon>Bacteria</taxon>
        <taxon>Bacillati</taxon>
        <taxon>Actinomycetota</taxon>
        <taxon>Actinomycetes</taxon>
        <taxon>Micrococcales</taxon>
        <taxon>Microbacteriaceae</taxon>
        <taxon>Microbacterium</taxon>
    </lineage>
</organism>
<dbReference type="InterPro" id="IPR034193">
    <property type="entry name" value="PCSK9_ProteinaseK-like"/>
</dbReference>
<sequence>MTHPTRARWRLALASTTIAALTALAGIAAVSPAAAATRAPLLTSATAINGSYIVMLKSGTKVEAAVAQVLSALPTSVITETYSALGGFAATLTPAQIAVIRQSPLVAFVEQDSVMTTQETWGLDRIDQPSLPLDNSYTPAGTGSGVRAYIIDTGMQRAHPNFTGRAYSGYTSINDGRGTEDCNGHGTHVAGTVGSKTYGVAKSVLLIAVRVLDCEGSGSTSGVIAGMNWVAANAKRPAVANMSLGGIYSSSMNSAVKRLTDKGVTLAVAAGNDNLSSCYFSPASAASALTVAATTRTDARASFSNYGGCVDVFAPGQDITSTWLAGETNTISGTSMASPHVAGIAALVLQTNPTASPTTVASIIKADAARNKISNAKGTPNLLVQVP</sequence>
<name>A0ABP5E4A4_9MICO</name>
<keyword evidence="11" id="KW-1185">Reference proteome</keyword>
<gene>
    <name evidence="10" type="ORF">GCM10009777_28460</name>
</gene>
<dbReference type="InterPro" id="IPR010259">
    <property type="entry name" value="S8pro/Inhibitor_I9"/>
</dbReference>
<dbReference type="PANTHER" id="PTHR43806">
    <property type="entry name" value="PEPTIDASE S8"/>
    <property type="match status" value="1"/>
</dbReference>
<comment type="similarity">
    <text evidence="1 5 6">Belongs to the peptidase S8 family.</text>
</comment>
<dbReference type="EMBL" id="BAAAOH010000001">
    <property type="protein sequence ID" value="GAA1991386.1"/>
    <property type="molecule type" value="Genomic_DNA"/>
</dbReference>
<feature type="chain" id="PRO_5047515544" evidence="7">
    <location>
        <begin position="36"/>
        <end position="387"/>
    </location>
</feature>
<comment type="caution">
    <text evidence="10">The sequence shown here is derived from an EMBL/GenBank/DDBJ whole genome shotgun (WGS) entry which is preliminary data.</text>
</comment>
<dbReference type="PROSITE" id="PS00137">
    <property type="entry name" value="SUBTILASE_HIS"/>
    <property type="match status" value="1"/>
</dbReference>
<dbReference type="Gene3D" id="3.40.50.200">
    <property type="entry name" value="Peptidase S8/S53 domain"/>
    <property type="match status" value="1"/>
</dbReference>
<dbReference type="CDD" id="cd04077">
    <property type="entry name" value="Peptidases_S8_PCSK9_ProteinaseK_like"/>
    <property type="match status" value="1"/>
</dbReference>
<feature type="domain" description="Peptidase S8/S53" evidence="8">
    <location>
        <begin position="144"/>
        <end position="376"/>
    </location>
</feature>
<evidence type="ECO:0000256" key="7">
    <source>
        <dbReference type="SAM" id="SignalP"/>
    </source>
</evidence>
<evidence type="ECO:0000256" key="5">
    <source>
        <dbReference type="PROSITE-ProRule" id="PRU01240"/>
    </source>
</evidence>
<accession>A0ABP5E4A4</accession>
<dbReference type="Gene3D" id="3.30.70.80">
    <property type="entry name" value="Peptidase S8 propeptide/proteinase inhibitor I9"/>
    <property type="match status" value="1"/>
</dbReference>
<dbReference type="SUPFAM" id="SSF54897">
    <property type="entry name" value="Protease propeptides/inhibitors"/>
    <property type="match status" value="1"/>
</dbReference>
<dbReference type="PANTHER" id="PTHR43806:SF11">
    <property type="entry name" value="CEREVISIN-RELATED"/>
    <property type="match status" value="1"/>
</dbReference>
<dbReference type="InterPro" id="IPR036852">
    <property type="entry name" value="Peptidase_S8/S53_dom_sf"/>
</dbReference>
<dbReference type="SUPFAM" id="SSF52743">
    <property type="entry name" value="Subtilisin-like"/>
    <property type="match status" value="1"/>
</dbReference>
<dbReference type="Proteomes" id="UP001500326">
    <property type="component" value="Unassembled WGS sequence"/>
</dbReference>
<dbReference type="InterPro" id="IPR050131">
    <property type="entry name" value="Peptidase_S8_subtilisin-like"/>
</dbReference>
<evidence type="ECO:0000256" key="2">
    <source>
        <dbReference type="ARBA" id="ARBA00022670"/>
    </source>
</evidence>
<evidence type="ECO:0000256" key="6">
    <source>
        <dbReference type="RuleBase" id="RU003355"/>
    </source>
</evidence>
<feature type="active site" description="Charge relay system" evidence="5">
    <location>
        <position position="335"/>
    </location>
</feature>
<keyword evidence="7" id="KW-0732">Signal</keyword>
<dbReference type="InterPro" id="IPR023827">
    <property type="entry name" value="Peptidase_S8_Asp-AS"/>
</dbReference>
<evidence type="ECO:0000256" key="4">
    <source>
        <dbReference type="ARBA" id="ARBA00022825"/>
    </source>
</evidence>
<dbReference type="Pfam" id="PF00082">
    <property type="entry name" value="Peptidase_S8"/>
    <property type="match status" value="1"/>
</dbReference>
<evidence type="ECO:0000313" key="11">
    <source>
        <dbReference type="Proteomes" id="UP001500326"/>
    </source>
</evidence>
<dbReference type="InterPro" id="IPR000209">
    <property type="entry name" value="Peptidase_S8/S53_dom"/>
</dbReference>
<proteinExistence type="inferred from homology"/>
<feature type="domain" description="Inhibitor I9" evidence="9">
    <location>
        <begin position="52"/>
        <end position="117"/>
    </location>
</feature>
<dbReference type="PRINTS" id="PR00723">
    <property type="entry name" value="SUBTILISIN"/>
</dbReference>
<evidence type="ECO:0000259" key="9">
    <source>
        <dbReference type="Pfam" id="PF05922"/>
    </source>
</evidence>
<dbReference type="InterPro" id="IPR022398">
    <property type="entry name" value="Peptidase_S8_His-AS"/>
</dbReference>
<evidence type="ECO:0000313" key="10">
    <source>
        <dbReference type="EMBL" id="GAA1991386.1"/>
    </source>
</evidence>
<evidence type="ECO:0000256" key="1">
    <source>
        <dbReference type="ARBA" id="ARBA00011073"/>
    </source>
</evidence>
<protein>
    <submittedName>
        <fullName evidence="10">S8 family peptidase</fullName>
    </submittedName>
</protein>
<dbReference type="RefSeq" id="WP_344063551.1">
    <property type="nucleotide sequence ID" value="NZ_BAAAOH010000001.1"/>
</dbReference>
<dbReference type="InterPro" id="IPR015500">
    <property type="entry name" value="Peptidase_S8_subtilisin-rel"/>
</dbReference>
<dbReference type="PROSITE" id="PS00136">
    <property type="entry name" value="SUBTILASE_ASP"/>
    <property type="match status" value="1"/>
</dbReference>
<dbReference type="InterPro" id="IPR023828">
    <property type="entry name" value="Peptidase_S8_Ser-AS"/>
</dbReference>
<keyword evidence="2 5" id="KW-0645">Protease</keyword>
<dbReference type="PROSITE" id="PS00138">
    <property type="entry name" value="SUBTILASE_SER"/>
    <property type="match status" value="1"/>
</dbReference>
<feature type="active site" description="Charge relay system" evidence="5">
    <location>
        <position position="185"/>
    </location>
</feature>